<keyword evidence="5" id="KW-0804">Transcription</keyword>
<gene>
    <name evidence="7" type="ORF">M404DRAFT_25209</name>
</gene>
<dbReference type="GO" id="GO:0000428">
    <property type="term" value="C:DNA-directed RNA polymerase complex"/>
    <property type="evidence" value="ECO:0007669"/>
    <property type="project" value="UniProtKB-KW"/>
</dbReference>
<sequence length="63" mass="6950">MDNDIAGTPQALQNSGQPVKAVWVRLKGKEGRLRGNLMGERGDFLLCRRLVSRHESSAMKAQA</sequence>
<protein>
    <recommendedName>
        <fullName evidence="1">DNA-directed RNA polymerase</fullName>
        <ecNumber evidence="1">2.7.7.6</ecNumber>
    </recommendedName>
</protein>
<keyword evidence="8" id="KW-1185">Reference proteome</keyword>
<dbReference type="Pfam" id="PF04997">
    <property type="entry name" value="RNA_pol_Rpb1_1"/>
    <property type="match status" value="1"/>
</dbReference>
<evidence type="ECO:0000256" key="4">
    <source>
        <dbReference type="ARBA" id="ARBA00022695"/>
    </source>
</evidence>
<dbReference type="Proteomes" id="UP000054217">
    <property type="component" value="Unassembled WGS sequence"/>
</dbReference>
<dbReference type="OrthoDB" id="2689729at2759"/>
<organism evidence="7 8">
    <name type="scientific">Pisolithus tinctorius Marx 270</name>
    <dbReference type="NCBI Taxonomy" id="870435"/>
    <lineage>
        <taxon>Eukaryota</taxon>
        <taxon>Fungi</taxon>
        <taxon>Dikarya</taxon>
        <taxon>Basidiomycota</taxon>
        <taxon>Agaricomycotina</taxon>
        <taxon>Agaricomycetes</taxon>
        <taxon>Agaricomycetidae</taxon>
        <taxon>Boletales</taxon>
        <taxon>Sclerodermatineae</taxon>
        <taxon>Pisolithaceae</taxon>
        <taxon>Pisolithus</taxon>
    </lineage>
</organism>
<dbReference type="STRING" id="870435.A0A0C3PBY2"/>
<reference evidence="8" key="2">
    <citation type="submission" date="2015-01" db="EMBL/GenBank/DDBJ databases">
        <title>Evolutionary Origins and Diversification of the Mycorrhizal Mutualists.</title>
        <authorList>
            <consortium name="DOE Joint Genome Institute"/>
            <consortium name="Mycorrhizal Genomics Consortium"/>
            <person name="Kohler A."/>
            <person name="Kuo A."/>
            <person name="Nagy L.G."/>
            <person name="Floudas D."/>
            <person name="Copeland A."/>
            <person name="Barry K.W."/>
            <person name="Cichocki N."/>
            <person name="Veneault-Fourrey C."/>
            <person name="LaButti K."/>
            <person name="Lindquist E.A."/>
            <person name="Lipzen A."/>
            <person name="Lundell T."/>
            <person name="Morin E."/>
            <person name="Murat C."/>
            <person name="Riley R."/>
            <person name="Ohm R."/>
            <person name="Sun H."/>
            <person name="Tunlid A."/>
            <person name="Henrissat B."/>
            <person name="Grigoriev I.V."/>
            <person name="Hibbett D.S."/>
            <person name="Martin F."/>
        </authorList>
    </citation>
    <scope>NUCLEOTIDE SEQUENCE [LARGE SCALE GENOMIC DNA]</scope>
    <source>
        <strain evidence="8">Marx 270</strain>
    </source>
</reference>
<dbReference type="InParanoid" id="A0A0C3PBY2"/>
<name>A0A0C3PBY2_PISTI</name>
<keyword evidence="3" id="KW-0808">Transferase</keyword>
<feature type="domain" description="RNA polymerase Rpb1" evidence="6">
    <location>
        <begin position="1"/>
        <end position="37"/>
    </location>
</feature>
<accession>A0A0C3PBY2</accession>
<dbReference type="GO" id="GO:0003899">
    <property type="term" value="F:DNA-directed RNA polymerase activity"/>
    <property type="evidence" value="ECO:0007669"/>
    <property type="project" value="UniProtKB-EC"/>
</dbReference>
<evidence type="ECO:0000313" key="8">
    <source>
        <dbReference type="Proteomes" id="UP000054217"/>
    </source>
</evidence>
<dbReference type="AlphaFoldDB" id="A0A0C3PBY2"/>
<evidence type="ECO:0000256" key="3">
    <source>
        <dbReference type="ARBA" id="ARBA00022679"/>
    </source>
</evidence>
<keyword evidence="4" id="KW-0548">Nucleotidyltransferase</keyword>
<feature type="non-terminal residue" evidence="7">
    <location>
        <position position="63"/>
    </location>
</feature>
<evidence type="ECO:0000313" key="7">
    <source>
        <dbReference type="EMBL" id="KIO05496.1"/>
    </source>
</evidence>
<proteinExistence type="predicted"/>
<dbReference type="EMBL" id="KN831966">
    <property type="protein sequence ID" value="KIO05496.1"/>
    <property type="molecule type" value="Genomic_DNA"/>
</dbReference>
<evidence type="ECO:0000259" key="6">
    <source>
        <dbReference type="Pfam" id="PF04997"/>
    </source>
</evidence>
<evidence type="ECO:0000256" key="1">
    <source>
        <dbReference type="ARBA" id="ARBA00012418"/>
    </source>
</evidence>
<keyword evidence="2" id="KW-0240">DNA-directed RNA polymerase</keyword>
<evidence type="ECO:0000256" key="5">
    <source>
        <dbReference type="ARBA" id="ARBA00023163"/>
    </source>
</evidence>
<evidence type="ECO:0000256" key="2">
    <source>
        <dbReference type="ARBA" id="ARBA00022478"/>
    </source>
</evidence>
<dbReference type="InterPro" id="IPR007080">
    <property type="entry name" value="RNA_pol_Rpb1_1"/>
</dbReference>
<dbReference type="SUPFAM" id="SSF64484">
    <property type="entry name" value="beta and beta-prime subunits of DNA dependent RNA-polymerase"/>
    <property type="match status" value="1"/>
</dbReference>
<reference evidence="7 8" key="1">
    <citation type="submission" date="2014-04" db="EMBL/GenBank/DDBJ databases">
        <authorList>
            <consortium name="DOE Joint Genome Institute"/>
            <person name="Kuo A."/>
            <person name="Kohler A."/>
            <person name="Costa M.D."/>
            <person name="Nagy L.G."/>
            <person name="Floudas D."/>
            <person name="Copeland A."/>
            <person name="Barry K.W."/>
            <person name="Cichocki N."/>
            <person name="Veneault-Fourrey C."/>
            <person name="LaButti K."/>
            <person name="Lindquist E.A."/>
            <person name="Lipzen A."/>
            <person name="Lundell T."/>
            <person name="Morin E."/>
            <person name="Murat C."/>
            <person name="Sun H."/>
            <person name="Tunlid A."/>
            <person name="Henrissat B."/>
            <person name="Grigoriev I.V."/>
            <person name="Hibbett D.S."/>
            <person name="Martin F."/>
            <person name="Nordberg H.P."/>
            <person name="Cantor M.N."/>
            <person name="Hua S.X."/>
        </authorList>
    </citation>
    <scope>NUCLEOTIDE SEQUENCE [LARGE SCALE GENOMIC DNA]</scope>
    <source>
        <strain evidence="7 8">Marx 270</strain>
    </source>
</reference>
<dbReference type="GO" id="GO:0006351">
    <property type="term" value="P:DNA-templated transcription"/>
    <property type="evidence" value="ECO:0007669"/>
    <property type="project" value="InterPro"/>
</dbReference>
<dbReference type="EC" id="2.7.7.6" evidence="1"/>
<dbReference type="HOGENOM" id="CLU_2892163_0_0_1"/>
<dbReference type="GO" id="GO:0003677">
    <property type="term" value="F:DNA binding"/>
    <property type="evidence" value="ECO:0007669"/>
    <property type="project" value="InterPro"/>
</dbReference>